<organism evidence="3 5">
    <name type="scientific">Cucumis melo var. makuwa</name>
    <name type="common">Oriental melon</name>
    <dbReference type="NCBI Taxonomy" id="1194695"/>
    <lineage>
        <taxon>Eukaryota</taxon>
        <taxon>Viridiplantae</taxon>
        <taxon>Streptophyta</taxon>
        <taxon>Embryophyta</taxon>
        <taxon>Tracheophyta</taxon>
        <taxon>Spermatophyta</taxon>
        <taxon>Magnoliopsida</taxon>
        <taxon>eudicotyledons</taxon>
        <taxon>Gunneridae</taxon>
        <taxon>Pentapetalae</taxon>
        <taxon>rosids</taxon>
        <taxon>fabids</taxon>
        <taxon>Cucurbitales</taxon>
        <taxon>Cucurbitaceae</taxon>
        <taxon>Benincaseae</taxon>
        <taxon>Cucumis</taxon>
    </lineage>
</organism>
<proteinExistence type="predicted"/>
<feature type="region of interest" description="Disordered" evidence="1">
    <location>
        <begin position="1"/>
        <end position="43"/>
    </location>
</feature>
<dbReference type="Proteomes" id="UP000321947">
    <property type="component" value="Unassembled WGS sequence"/>
</dbReference>
<dbReference type="Proteomes" id="UP000321393">
    <property type="component" value="Unassembled WGS sequence"/>
</dbReference>
<evidence type="ECO:0000313" key="4">
    <source>
        <dbReference type="Proteomes" id="UP000321393"/>
    </source>
</evidence>
<dbReference type="EMBL" id="SSTD01012901">
    <property type="protein sequence ID" value="TYK08371.1"/>
    <property type="molecule type" value="Genomic_DNA"/>
</dbReference>
<evidence type="ECO:0000313" key="5">
    <source>
        <dbReference type="Proteomes" id="UP000321947"/>
    </source>
</evidence>
<evidence type="ECO:0000313" key="3">
    <source>
        <dbReference type="EMBL" id="TYK08371.1"/>
    </source>
</evidence>
<reference evidence="4 5" key="1">
    <citation type="submission" date="2019-08" db="EMBL/GenBank/DDBJ databases">
        <title>Draft genome sequences of two oriental melons (Cucumis melo L. var makuwa).</title>
        <authorList>
            <person name="Kwon S.-Y."/>
        </authorList>
    </citation>
    <scope>NUCLEOTIDE SEQUENCE [LARGE SCALE GENOMIC DNA]</scope>
    <source>
        <strain evidence="5">cv. Chang Bougi</strain>
        <strain evidence="4">cv. SW 3</strain>
        <tissue evidence="3">Leaf</tissue>
    </source>
</reference>
<comment type="caution">
    <text evidence="3">The sequence shown here is derived from an EMBL/GenBank/DDBJ whole genome shotgun (WGS) entry which is preliminary data.</text>
</comment>
<name>A0A5D3C944_CUCMM</name>
<accession>A0A5D3C944</accession>
<sequence length="80" mass="9076">MYNQGLDMSPDDIMATRPNRIGKGRTDSTGLKRTQGGQSIETGIPELSKFDRARCMCLLMRNVDNMKTFLDVPDDMELDY</sequence>
<dbReference type="AlphaFoldDB" id="A0A5D3C944"/>
<gene>
    <name evidence="3" type="ORF">E5676_scaffold648G001840</name>
    <name evidence="2" type="ORF">E6C27_scaffold115G002310</name>
</gene>
<protein>
    <submittedName>
        <fullName evidence="3">Retrotransposon protein</fullName>
    </submittedName>
</protein>
<evidence type="ECO:0000256" key="1">
    <source>
        <dbReference type="SAM" id="MobiDB-lite"/>
    </source>
</evidence>
<dbReference type="EMBL" id="SSTE01013117">
    <property type="protein sequence ID" value="KAA0047717.1"/>
    <property type="molecule type" value="Genomic_DNA"/>
</dbReference>
<feature type="compositionally biased region" description="Polar residues" evidence="1">
    <location>
        <begin position="27"/>
        <end position="41"/>
    </location>
</feature>
<evidence type="ECO:0000313" key="2">
    <source>
        <dbReference type="EMBL" id="KAA0047717.1"/>
    </source>
</evidence>